<dbReference type="PANTHER" id="PTHR12225">
    <property type="entry name" value="ADHESION REGULATING MOLECULE 1 110 KDA CELL MEMBRANE GLYCOPROTEIN"/>
    <property type="match status" value="1"/>
</dbReference>
<dbReference type="OrthoDB" id="331175at2759"/>
<organism evidence="3 4">
    <name type="scientific">Cystoisospora suis</name>
    <dbReference type="NCBI Taxonomy" id="483139"/>
    <lineage>
        <taxon>Eukaryota</taxon>
        <taxon>Sar</taxon>
        <taxon>Alveolata</taxon>
        <taxon>Apicomplexa</taxon>
        <taxon>Conoidasida</taxon>
        <taxon>Coccidia</taxon>
        <taxon>Eucoccidiorida</taxon>
        <taxon>Eimeriorina</taxon>
        <taxon>Sarcocystidae</taxon>
        <taxon>Cystoisospora</taxon>
    </lineage>
</organism>
<dbReference type="InterPro" id="IPR006773">
    <property type="entry name" value="Rpn13/ADRM1"/>
</dbReference>
<dbReference type="GO" id="GO:0070628">
    <property type="term" value="F:proteasome binding"/>
    <property type="evidence" value="ECO:0007669"/>
    <property type="project" value="TreeGrafter"/>
</dbReference>
<keyword evidence="4" id="KW-1185">Reference proteome</keyword>
<feature type="region of interest" description="Disordered" evidence="1">
    <location>
        <begin position="1"/>
        <end position="70"/>
    </location>
</feature>
<dbReference type="VEuPathDB" id="ToxoDB:CSUI_004581"/>
<protein>
    <submittedName>
        <fullName evidence="3">Adhesion regulating molecule region protein</fullName>
    </submittedName>
</protein>
<dbReference type="EMBL" id="MIGC01002154">
    <property type="protein sequence ID" value="PHJ21566.1"/>
    <property type="molecule type" value="Genomic_DNA"/>
</dbReference>
<dbReference type="GeneID" id="94427980"/>
<comment type="caution">
    <text evidence="3">The sequence shown here is derived from an EMBL/GenBank/DDBJ whole genome shotgun (WGS) entry which is preliminary data.</text>
</comment>
<accession>A0A2C6L116</accession>
<evidence type="ECO:0000313" key="3">
    <source>
        <dbReference type="EMBL" id="PHJ21566.1"/>
    </source>
</evidence>
<dbReference type="GO" id="GO:0008541">
    <property type="term" value="C:proteasome regulatory particle, lid subcomplex"/>
    <property type="evidence" value="ECO:0007669"/>
    <property type="project" value="TreeGrafter"/>
</dbReference>
<feature type="compositionally biased region" description="Low complexity" evidence="1">
    <location>
        <begin position="24"/>
        <end position="62"/>
    </location>
</feature>
<evidence type="ECO:0000259" key="2">
    <source>
        <dbReference type="Pfam" id="PF16550"/>
    </source>
</evidence>
<gene>
    <name evidence="3" type="ORF">CSUI_004581</name>
</gene>
<feature type="compositionally biased region" description="Basic and acidic residues" evidence="1">
    <location>
        <begin position="9"/>
        <end position="22"/>
    </location>
</feature>
<name>A0A2C6L116_9APIC</name>
<proteinExistence type="predicted"/>
<dbReference type="GO" id="GO:0005634">
    <property type="term" value="C:nucleus"/>
    <property type="evidence" value="ECO:0007669"/>
    <property type="project" value="InterPro"/>
</dbReference>
<sequence length="247" mass="25808">MLFWMQDADESKDATFVEEFNRRAGGLPPSSSSSSSAQGSSSSSPSGPGASASSSSSGGPSANMQNLEQLRRLLAEYSDSLRRIEETGAQHPAAAAAGLHAAPIPLSSVLTNETLKGLAEDPDALKELATLMPEECTTESEVRDVLLRSSQLGGSMRGLTQALYTNSAALLSSLGVTEAERASATSSEPMIAFAQALEQHYKEKSDGGEVKESSSTERNQPPGSGDSEEKKEGTSTTSKDEAEKKSS</sequence>
<dbReference type="AlphaFoldDB" id="A0A2C6L116"/>
<feature type="region of interest" description="Disordered" evidence="1">
    <location>
        <begin position="179"/>
        <end position="247"/>
    </location>
</feature>
<dbReference type="RefSeq" id="XP_067923248.1">
    <property type="nucleotide sequence ID" value="XM_068064769.1"/>
</dbReference>
<feature type="compositionally biased region" description="Basic and acidic residues" evidence="1">
    <location>
        <begin position="199"/>
        <end position="215"/>
    </location>
</feature>
<reference evidence="3 4" key="1">
    <citation type="journal article" date="2017" name="Int. J. Parasitol.">
        <title>The genome of the protozoan parasite Cystoisospora suis and a reverse vaccinology approach to identify vaccine candidates.</title>
        <authorList>
            <person name="Palmieri N."/>
            <person name="Shrestha A."/>
            <person name="Ruttkowski B."/>
            <person name="Beck T."/>
            <person name="Vogl C."/>
            <person name="Tomley F."/>
            <person name="Blake D.P."/>
            <person name="Joachim A."/>
        </authorList>
    </citation>
    <scope>NUCLEOTIDE SEQUENCE [LARGE SCALE GENOMIC DNA]</scope>
    <source>
        <strain evidence="3 4">Wien I</strain>
    </source>
</reference>
<dbReference type="GO" id="GO:0061133">
    <property type="term" value="F:endopeptidase activator activity"/>
    <property type="evidence" value="ECO:0007669"/>
    <property type="project" value="TreeGrafter"/>
</dbReference>
<feature type="domain" description="RPN13 DEUBAD" evidence="2">
    <location>
        <begin position="97"/>
        <end position="197"/>
    </location>
</feature>
<dbReference type="Pfam" id="PF16550">
    <property type="entry name" value="RPN13_C"/>
    <property type="match status" value="1"/>
</dbReference>
<evidence type="ECO:0000313" key="4">
    <source>
        <dbReference type="Proteomes" id="UP000221165"/>
    </source>
</evidence>
<dbReference type="Proteomes" id="UP000221165">
    <property type="component" value="Unassembled WGS sequence"/>
</dbReference>
<dbReference type="Gene3D" id="1.10.2020.20">
    <property type="match status" value="1"/>
</dbReference>
<dbReference type="PANTHER" id="PTHR12225:SF0">
    <property type="entry name" value="PROTEASOMAL UBIQUITIN RECEPTOR ADRM1"/>
    <property type="match status" value="1"/>
</dbReference>
<feature type="compositionally biased region" description="Basic and acidic residues" evidence="1">
    <location>
        <begin position="227"/>
        <end position="247"/>
    </location>
</feature>
<evidence type="ECO:0000256" key="1">
    <source>
        <dbReference type="SAM" id="MobiDB-lite"/>
    </source>
</evidence>
<dbReference type="GO" id="GO:0005737">
    <property type="term" value="C:cytoplasm"/>
    <property type="evidence" value="ECO:0007669"/>
    <property type="project" value="InterPro"/>
</dbReference>
<dbReference type="InterPro" id="IPR038108">
    <property type="entry name" value="RPN13_DEUBAD_sf"/>
</dbReference>
<dbReference type="InterPro" id="IPR032368">
    <property type="entry name" value="RPN13_DEUBAD"/>
</dbReference>